<dbReference type="EMBL" id="LUUJ01000103">
    <property type="protein sequence ID" value="OAI13087.1"/>
    <property type="molecule type" value="Genomic_DNA"/>
</dbReference>
<reference evidence="1 2" key="1">
    <citation type="submission" date="2016-03" db="EMBL/GenBank/DDBJ databases">
        <authorList>
            <person name="Ploux O."/>
        </authorList>
    </citation>
    <scope>NUCLEOTIDE SEQUENCE [LARGE SCALE GENOMIC DNA]</scope>
    <source>
        <strain evidence="1 2">R-45378</strain>
    </source>
</reference>
<dbReference type="RefSeq" id="WP_064041659.1">
    <property type="nucleotide sequence ID" value="NZ_LUUJ01000103.1"/>
</dbReference>
<gene>
    <name evidence="1" type="ORF">A1507_18215</name>
</gene>
<sequence length="289" mass="32274">MLRRQQLIEAYRQACEIELQAFKPGNVSIYSPAHDMSVEDFRLSAQVSSEPITDPEFGLGEKIYYAVKATREAVACNTNLGIVLLCAPLIHAAANARPGESWRQALDRILENTTQQDAEWVFEAIVLAAPAGLGESEQHDVQQKAAVTLTEAMRFAADKDRIALQYANHFKDIFDFAVLRYNRAFVLSGDSGWAALAVFAAMLARYSDSHIERKYGKRYSEWIRVEMESLDKAMQLAIEPEELFPVLYGLDKAFKAQRINPGTTADMTVATVLVVLLEQLIGQQRAGEL</sequence>
<name>A0A177N4Y3_9GAMM</name>
<accession>A0A177N4Y3</accession>
<dbReference type="AlphaFoldDB" id="A0A177N4Y3"/>
<dbReference type="InterPro" id="IPR002736">
    <property type="entry name" value="CitG"/>
</dbReference>
<comment type="caution">
    <text evidence="1">The sequence shown here is derived from an EMBL/GenBank/DDBJ whole genome shotgun (WGS) entry which is preliminary data.</text>
</comment>
<dbReference type="GO" id="GO:0005524">
    <property type="term" value="F:ATP binding"/>
    <property type="evidence" value="ECO:0007669"/>
    <property type="project" value="InterPro"/>
</dbReference>
<evidence type="ECO:0000313" key="2">
    <source>
        <dbReference type="Proteomes" id="UP000077857"/>
    </source>
</evidence>
<dbReference type="OrthoDB" id="8525901at2"/>
<dbReference type="Proteomes" id="UP000077857">
    <property type="component" value="Unassembled WGS sequence"/>
</dbReference>
<dbReference type="PANTHER" id="PTHR42280">
    <property type="entry name" value="CITG FAMILY PROTEIN"/>
    <property type="match status" value="1"/>
</dbReference>
<dbReference type="Pfam" id="PF01874">
    <property type="entry name" value="CitG"/>
    <property type="match status" value="1"/>
</dbReference>
<dbReference type="GO" id="GO:0046917">
    <property type="term" value="F:triphosphoribosyl-dephospho-CoA synthase activity"/>
    <property type="evidence" value="ECO:0007669"/>
    <property type="project" value="InterPro"/>
</dbReference>
<evidence type="ECO:0000313" key="1">
    <source>
        <dbReference type="EMBL" id="OAI13087.1"/>
    </source>
</evidence>
<dbReference type="Gene3D" id="1.10.4200.10">
    <property type="entry name" value="Triphosphoribosyl-dephospho-CoA protein"/>
    <property type="match status" value="1"/>
</dbReference>
<protein>
    <submittedName>
        <fullName evidence="1">Triphosphoribosyl-dephospho-CoA synthase</fullName>
    </submittedName>
</protein>
<organism evidence="1 2">
    <name type="scientific">Methylomonas koyamae</name>
    <dbReference type="NCBI Taxonomy" id="702114"/>
    <lineage>
        <taxon>Bacteria</taxon>
        <taxon>Pseudomonadati</taxon>
        <taxon>Pseudomonadota</taxon>
        <taxon>Gammaproteobacteria</taxon>
        <taxon>Methylococcales</taxon>
        <taxon>Methylococcaceae</taxon>
        <taxon>Methylomonas</taxon>
    </lineage>
</organism>
<proteinExistence type="predicted"/>
<dbReference type="PANTHER" id="PTHR42280:SF1">
    <property type="entry name" value="CITG FAMILY PROTEIN"/>
    <property type="match status" value="1"/>
</dbReference>